<name>A0A132MGK0_HYDSH</name>
<reference evidence="2 3" key="1">
    <citation type="submission" date="2015-09" db="EMBL/GenBank/DDBJ databases">
        <title>Draft genome sequence of Hydrogenibacillus schlegelii DSM 2000.</title>
        <authorList>
            <person name="Hemp J."/>
        </authorList>
    </citation>
    <scope>NUCLEOTIDE SEQUENCE [LARGE SCALE GENOMIC DNA]</scope>
    <source>
        <strain evidence="2 3">MA 48</strain>
    </source>
</reference>
<comment type="caution">
    <text evidence="2">The sequence shown here is derived from an EMBL/GenBank/DDBJ whole genome shotgun (WGS) entry which is preliminary data.</text>
</comment>
<keyword evidence="3" id="KW-1185">Reference proteome</keyword>
<keyword evidence="1" id="KW-0175">Coiled coil</keyword>
<protein>
    <submittedName>
        <fullName evidence="2">Uncharacterized protein</fullName>
    </submittedName>
</protein>
<dbReference type="AlphaFoldDB" id="A0A132MGK0"/>
<proteinExistence type="predicted"/>
<evidence type="ECO:0000313" key="3">
    <source>
        <dbReference type="Proteomes" id="UP000243024"/>
    </source>
</evidence>
<gene>
    <name evidence="2" type="ORF">SA87_05980</name>
</gene>
<sequence length="167" mass="19529">MFPVLAMSEGEECVLCEEEIRRLKSELQDLRDEILALRMAIIELAYAKVTDPKFAYFDWRIRYGVAFDEEKIMRLNWVFHVLTERIKEEPIERIKSIPGISDAVLYRKGPPTYREALTLLMQALGTKNEIMVEELIESLQSQGILRELVDFLCDRKRSEVKARSEDS</sequence>
<dbReference type="EMBL" id="JXBB01000006">
    <property type="protein sequence ID" value="OAR05043.1"/>
    <property type="molecule type" value="Genomic_DNA"/>
</dbReference>
<evidence type="ECO:0000313" key="2">
    <source>
        <dbReference type="EMBL" id="OAR05043.1"/>
    </source>
</evidence>
<accession>A0A132MGK0</accession>
<dbReference type="Proteomes" id="UP000243024">
    <property type="component" value="Unassembled WGS sequence"/>
</dbReference>
<organism evidence="2 3">
    <name type="scientific">Hydrogenibacillus schlegelii</name>
    <name type="common">Bacillus schlegelii</name>
    <dbReference type="NCBI Taxonomy" id="1484"/>
    <lineage>
        <taxon>Bacteria</taxon>
        <taxon>Bacillati</taxon>
        <taxon>Bacillota</taxon>
        <taxon>Bacilli</taxon>
        <taxon>Bacillales</taxon>
        <taxon>Bacillales Family X. Incertae Sedis</taxon>
        <taxon>Hydrogenibacillus</taxon>
    </lineage>
</organism>
<evidence type="ECO:0000256" key="1">
    <source>
        <dbReference type="SAM" id="Coils"/>
    </source>
</evidence>
<feature type="coiled-coil region" evidence="1">
    <location>
        <begin position="13"/>
        <end position="40"/>
    </location>
</feature>